<dbReference type="InterPro" id="IPR000847">
    <property type="entry name" value="LysR_HTH_N"/>
</dbReference>
<keyword evidence="4" id="KW-0804">Transcription</keyword>
<protein>
    <submittedName>
        <fullName evidence="6">Transcriptional regulator CynR</fullName>
    </submittedName>
</protein>
<evidence type="ECO:0000256" key="1">
    <source>
        <dbReference type="ARBA" id="ARBA00009437"/>
    </source>
</evidence>
<feature type="domain" description="HTH lysR-type" evidence="5">
    <location>
        <begin position="1"/>
        <end position="58"/>
    </location>
</feature>
<dbReference type="SUPFAM" id="SSF53850">
    <property type="entry name" value="Periplasmic binding protein-like II"/>
    <property type="match status" value="1"/>
</dbReference>
<evidence type="ECO:0000256" key="3">
    <source>
        <dbReference type="ARBA" id="ARBA00023125"/>
    </source>
</evidence>
<dbReference type="Proteomes" id="UP000616608">
    <property type="component" value="Unassembled WGS sequence"/>
</dbReference>
<dbReference type="PROSITE" id="PS50931">
    <property type="entry name" value="HTH_LYSR"/>
    <property type="match status" value="1"/>
</dbReference>
<evidence type="ECO:0000313" key="6">
    <source>
        <dbReference type="EMBL" id="GGG18593.1"/>
    </source>
</evidence>
<sequence length="286" mass="32829">MDLRNLKTFDVVATYLNFTKAAEALNYSQPTVSQQIKMLEEDLGQTLIQRTGKQMLLTPAGQLLKERTTSLFQYIAEIEKDLETFKQPVQKLTIAAPEFYCSYYLSIIISAFLAQYPTVQVKLICANSEDTLRLVKEEQADFGFVALDDFSSTIQSTLLGAEDLVFVAHPALVKARPIHDLNDEPFITYSRDFLIQRCLEEVNYYPKKLIEFGSEEAIKGAVLKKSGVALLSDFLLKNEIIEKQLVVLHRFKEKLPTYAIQLQYRENDELLRAFLQTTEQIWQHVK</sequence>
<organism evidence="6 7">
    <name type="scientific">Lysinibacillus alkalisoli</name>
    <dbReference type="NCBI Taxonomy" id="1911548"/>
    <lineage>
        <taxon>Bacteria</taxon>
        <taxon>Bacillati</taxon>
        <taxon>Bacillota</taxon>
        <taxon>Bacilli</taxon>
        <taxon>Bacillales</taxon>
        <taxon>Bacillaceae</taxon>
        <taxon>Lysinibacillus</taxon>
    </lineage>
</organism>
<keyword evidence="2" id="KW-0805">Transcription regulation</keyword>
<comment type="caution">
    <text evidence="6">The sequence shown here is derived from an EMBL/GenBank/DDBJ whole genome shotgun (WGS) entry which is preliminary data.</text>
</comment>
<dbReference type="PRINTS" id="PR00039">
    <property type="entry name" value="HTHLYSR"/>
</dbReference>
<dbReference type="EMBL" id="BMJT01000003">
    <property type="protein sequence ID" value="GGG18593.1"/>
    <property type="molecule type" value="Genomic_DNA"/>
</dbReference>
<dbReference type="Pfam" id="PF00126">
    <property type="entry name" value="HTH_1"/>
    <property type="match status" value="1"/>
</dbReference>
<keyword evidence="3" id="KW-0238">DNA-binding</keyword>
<dbReference type="PANTHER" id="PTHR30126">
    <property type="entry name" value="HTH-TYPE TRANSCRIPTIONAL REGULATOR"/>
    <property type="match status" value="1"/>
</dbReference>
<dbReference type="Pfam" id="PF03466">
    <property type="entry name" value="LysR_substrate"/>
    <property type="match status" value="1"/>
</dbReference>
<dbReference type="GO" id="GO:0000976">
    <property type="term" value="F:transcription cis-regulatory region binding"/>
    <property type="evidence" value="ECO:0007669"/>
    <property type="project" value="TreeGrafter"/>
</dbReference>
<dbReference type="Gene3D" id="1.10.10.10">
    <property type="entry name" value="Winged helix-like DNA-binding domain superfamily/Winged helix DNA-binding domain"/>
    <property type="match status" value="1"/>
</dbReference>
<evidence type="ECO:0000256" key="2">
    <source>
        <dbReference type="ARBA" id="ARBA00023015"/>
    </source>
</evidence>
<dbReference type="Gene3D" id="3.40.190.290">
    <property type="match status" value="1"/>
</dbReference>
<dbReference type="InterPro" id="IPR036390">
    <property type="entry name" value="WH_DNA-bd_sf"/>
</dbReference>
<dbReference type="RefSeq" id="WP_188614061.1">
    <property type="nucleotide sequence ID" value="NZ_BMJT01000003.1"/>
</dbReference>
<dbReference type="GO" id="GO:0003700">
    <property type="term" value="F:DNA-binding transcription factor activity"/>
    <property type="evidence" value="ECO:0007669"/>
    <property type="project" value="InterPro"/>
</dbReference>
<dbReference type="PANTHER" id="PTHR30126:SF40">
    <property type="entry name" value="HTH-TYPE TRANSCRIPTIONAL REGULATOR GLTR"/>
    <property type="match status" value="1"/>
</dbReference>
<dbReference type="InterPro" id="IPR005119">
    <property type="entry name" value="LysR_subst-bd"/>
</dbReference>
<dbReference type="AlphaFoldDB" id="A0A917LFL5"/>
<dbReference type="CDD" id="cd05466">
    <property type="entry name" value="PBP2_LTTR_substrate"/>
    <property type="match status" value="1"/>
</dbReference>
<reference evidence="6" key="2">
    <citation type="submission" date="2020-09" db="EMBL/GenBank/DDBJ databases">
        <authorList>
            <person name="Sun Q."/>
            <person name="Zhou Y."/>
        </authorList>
    </citation>
    <scope>NUCLEOTIDE SEQUENCE</scope>
    <source>
        <strain evidence="6">CGMCC 1.15760</strain>
    </source>
</reference>
<evidence type="ECO:0000256" key="4">
    <source>
        <dbReference type="ARBA" id="ARBA00023163"/>
    </source>
</evidence>
<name>A0A917LFL5_9BACI</name>
<proteinExistence type="inferred from homology"/>
<gene>
    <name evidence="6" type="ORF">GCM10007425_11370</name>
</gene>
<dbReference type="SUPFAM" id="SSF46785">
    <property type="entry name" value="Winged helix' DNA-binding domain"/>
    <property type="match status" value="1"/>
</dbReference>
<evidence type="ECO:0000313" key="7">
    <source>
        <dbReference type="Proteomes" id="UP000616608"/>
    </source>
</evidence>
<accession>A0A917LFL5</accession>
<dbReference type="InterPro" id="IPR036388">
    <property type="entry name" value="WH-like_DNA-bd_sf"/>
</dbReference>
<keyword evidence="7" id="KW-1185">Reference proteome</keyword>
<comment type="similarity">
    <text evidence="1">Belongs to the LysR transcriptional regulatory family.</text>
</comment>
<reference evidence="6" key="1">
    <citation type="journal article" date="2014" name="Int. J. Syst. Evol. Microbiol.">
        <title>Complete genome sequence of Corynebacterium casei LMG S-19264T (=DSM 44701T), isolated from a smear-ripened cheese.</title>
        <authorList>
            <consortium name="US DOE Joint Genome Institute (JGI-PGF)"/>
            <person name="Walter F."/>
            <person name="Albersmeier A."/>
            <person name="Kalinowski J."/>
            <person name="Ruckert C."/>
        </authorList>
    </citation>
    <scope>NUCLEOTIDE SEQUENCE</scope>
    <source>
        <strain evidence="6">CGMCC 1.15760</strain>
    </source>
</reference>
<evidence type="ECO:0000259" key="5">
    <source>
        <dbReference type="PROSITE" id="PS50931"/>
    </source>
</evidence>
<dbReference type="FunFam" id="1.10.10.10:FF:000001">
    <property type="entry name" value="LysR family transcriptional regulator"/>
    <property type="match status" value="1"/>
</dbReference>